<dbReference type="AlphaFoldDB" id="A0AAD0HBG1"/>
<dbReference type="Proteomes" id="UP000239717">
    <property type="component" value="Chromosome"/>
</dbReference>
<gene>
    <name evidence="1" type="ORF">CEP74_04500</name>
</gene>
<evidence type="ECO:0000313" key="1">
    <source>
        <dbReference type="EMBL" id="AVL47099.1"/>
    </source>
</evidence>
<dbReference type="Gene3D" id="3.30.450.20">
    <property type="entry name" value="PAS domain"/>
    <property type="match status" value="2"/>
</dbReference>
<dbReference type="EMBL" id="CP027403">
    <property type="protein sequence ID" value="AVL47099.1"/>
    <property type="molecule type" value="Genomic_DNA"/>
</dbReference>
<dbReference type="CDD" id="cd18773">
    <property type="entry name" value="PDC1_HK_sensor"/>
    <property type="match status" value="1"/>
</dbReference>
<reference evidence="2" key="1">
    <citation type="submission" date="2018-03" db="EMBL/GenBank/DDBJ databases">
        <title>FDA dAtabase for Regulatory Grade micrObial Sequences (FDA-ARGOS): Supporting development and validation of Infectious Disease Dx tests.</title>
        <authorList>
            <person name="Kerrigan L."/>
            <person name="Tallon L."/>
            <person name="Sadzewicz L."/>
            <person name="Sengamalay N."/>
            <person name="Ott S."/>
            <person name="Godinez A."/>
            <person name="Nagaraj S."/>
            <person name="Vavikolanu K."/>
            <person name="Vyas G."/>
            <person name="Nadendla S."/>
            <person name="George J."/>
            <person name="Sichtig H."/>
        </authorList>
    </citation>
    <scope>NUCLEOTIDE SEQUENCE [LARGE SCALE GENOMIC DNA]</scope>
    <source>
        <strain evidence="2">FDAARGOS_295</strain>
    </source>
</reference>
<protein>
    <submittedName>
        <fullName evidence="1">Uncharacterized protein</fullName>
    </submittedName>
</protein>
<organism evidence="1 2">
    <name type="scientific">Campylobacter jejuni subsp. doylei</name>
    <dbReference type="NCBI Taxonomy" id="32021"/>
    <lineage>
        <taxon>Bacteria</taxon>
        <taxon>Pseudomonadati</taxon>
        <taxon>Campylobacterota</taxon>
        <taxon>Epsilonproteobacteria</taxon>
        <taxon>Campylobacterales</taxon>
        <taxon>Campylobacteraceae</taxon>
        <taxon>Campylobacter</taxon>
    </lineage>
</organism>
<sequence length="125" mass="14518">MKILYFAYAKLLKNKDGTNFDPRDRLRFKQTIQTKTTNMIKPYVDLVSNTLVISFSQPVFNRDNEIVGILSGDLPLEIFTKNIPEFKFSPSARVLIFEDLFYVTPDRFMLDKKGKPFINALKEGM</sequence>
<evidence type="ECO:0000313" key="2">
    <source>
        <dbReference type="Proteomes" id="UP000239717"/>
    </source>
</evidence>
<dbReference type="SUPFAM" id="SSF103190">
    <property type="entry name" value="Sensory domain-like"/>
    <property type="match status" value="1"/>
</dbReference>
<dbReference type="Pfam" id="PF22673">
    <property type="entry name" value="MCP-like_PDC_1"/>
    <property type="match status" value="1"/>
</dbReference>
<dbReference type="InterPro" id="IPR029151">
    <property type="entry name" value="Sensor-like_sf"/>
</dbReference>
<name>A0AAD0HBG1_CAMJU</name>
<accession>A0AAD0HBG1</accession>
<proteinExistence type="predicted"/>